<organism evidence="2 3">
    <name type="scientific">Toxoplasma gondii GAB2-2007-GAL-DOM2</name>
    <dbReference type="NCBI Taxonomy" id="1130820"/>
    <lineage>
        <taxon>Eukaryota</taxon>
        <taxon>Sar</taxon>
        <taxon>Alveolata</taxon>
        <taxon>Apicomplexa</taxon>
        <taxon>Conoidasida</taxon>
        <taxon>Coccidia</taxon>
        <taxon>Eucoccidiorida</taxon>
        <taxon>Eimeriorina</taxon>
        <taxon>Sarcocystidae</taxon>
        <taxon>Toxoplasma</taxon>
    </lineage>
</organism>
<dbReference type="Proteomes" id="UP000028837">
    <property type="component" value="Unassembled WGS sequence"/>
</dbReference>
<evidence type="ECO:0000313" key="3">
    <source>
        <dbReference type="Proteomes" id="UP000028837"/>
    </source>
</evidence>
<gene>
    <name evidence="2" type="ORF">TGDOM2_268230</name>
</gene>
<reference evidence="2 3" key="1">
    <citation type="submission" date="2014-02" db="EMBL/GenBank/DDBJ databases">
        <authorList>
            <person name="Sibley D."/>
            <person name="Venepally P."/>
            <person name="Karamycheva S."/>
            <person name="Hadjithomas M."/>
            <person name="Khan A."/>
            <person name="Brunk B."/>
            <person name="Roos D."/>
            <person name="Caler E."/>
            <person name="Lorenzi H."/>
        </authorList>
    </citation>
    <scope>NUCLEOTIDE SEQUENCE [LARGE SCALE GENOMIC DNA]</scope>
    <source>
        <strain evidence="2 3">GAB2-2007-GAL-DOM2</strain>
    </source>
</reference>
<accession>A0A086K3X6</accession>
<proteinExistence type="predicted"/>
<name>A0A086K3X6_TOXGO</name>
<evidence type="ECO:0000256" key="1">
    <source>
        <dbReference type="SAM" id="MobiDB-lite"/>
    </source>
</evidence>
<protein>
    <submittedName>
        <fullName evidence="2">Putative oocyst wall 6, related protein</fullName>
    </submittedName>
</protein>
<dbReference type="AlphaFoldDB" id="A0A086K3X6"/>
<feature type="compositionally biased region" description="Polar residues" evidence="1">
    <location>
        <begin position="9"/>
        <end position="21"/>
    </location>
</feature>
<evidence type="ECO:0000313" key="2">
    <source>
        <dbReference type="EMBL" id="KFG39094.1"/>
    </source>
</evidence>
<feature type="region of interest" description="Disordered" evidence="1">
    <location>
        <begin position="1"/>
        <end position="21"/>
    </location>
</feature>
<sequence>MRASPVRGLNSSAPGRASTPSQCGACASSAPTSCFLAPPSCLPFFFSCTFLPRIWCISIDLCLPTVEPSPRWNREPLCVVTFASCPSTVSRCPQVEVEPVSVVCADGSAPSASFAGAEEQPFMRCLREEFEPSVALCSEGFDLHAATSRCVTTVKEAPGWTCPTGYRLPEHELPAQSAKEVVAPHLGSRKGDTPSPVVVGPPLPRVQAGFCERLEYAEVQFVCPVGFGREKDKKAKEWVCVAQKAVPATHLCDSGFFLEGDACVMHLTMAPSLVDQDGRPFPCVTRGDGSNSCGHAADWQGSLGVERETAKKHGKR</sequence>
<dbReference type="EMBL" id="AHZU02000876">
    <property type="protein sequence ID" value="KFG39094.1"/>
    <property type="molecule type" value="Genomic_DNA"/>
</dbReference>
<comment type="caution">
    <text evidence="2">The sequence shown here is derived from an EMBL/GenBank/DDBJ whole genome shotgun (WGS) entry which is preliminary data.</text>
</comment>
<dbReference type="VEuPathDB" id="ToxoDB:TGDOM2_268230"/>